<dbReference type="GO" id="GO:0016709">
    <property type="term" value="F:oxidoreductase activity, acting on paired donors, with incorporation or reduction of molecular oxygen, NAD(P)H as one donor, and incorporation of one atom of oxygen"/>
    <property type="evidence" value="ECO:0007669"/>
    <property type="project" value="UniProtKB-ARBA"/>
</dbReference>
<evidence type="ECO:0000256" key="4">
    <source>
        <dbReference type="SAM" id="Phobius"/>
    </source>
</evidence>
<feature type="domain" description="FAD-binding" evidence="5">
    <location>
        <begin position="10"/>
        <end position="393"/>
    </location>
</feature>
<dbReference type="PANTHER" id="PTHR43004">
    <property type="entry name" value="TRK SYSTEM POTASSIUM UPTAKE PROTEIN"/>
    <property type="match status" value="1"/>
</dbReference>
<keyword evidence="1" id="KW-0285">Flavoprotein</keyword>
<dbReference type="GO" id="GO:0071949">
    <property type="term" value="F:FAD binding"/>
    <property type="evidence" value="ECO:0007669"/>
    <property type="project" value="InterPro"/>
</dbReference>
<dbReference type="OrthoDB" id="2690153at2759"/>
<dbReference type="Gene3D" id="3.30.9.10">
    <property type="entry name" value="D-Amino Acid Oxidase, subunit A, domain 2"/>
    <property type="match status" value="1"/>
</dbReference>
<organism evidence="6 7">
    <name type="scientific">Cytospora schulzeri</name>
    <dbReference type="NCBI Taxonomy" id="448051"/>
    <lineage>
        <taxon>Eukaryota</taxon>
        <taxon>Fungi</taxon>
        <taxon>Dikarya</taxon>
        <taxon>Ascomycota</taxon>
        <taxon>Pezizomycotina</taxon>
        <taxon>Sordariomycetes</taxon>
        <taxon>Sordariomycetidae</taxon>
        <taxon>Diaporthales</taxon>
        <taxon>Cytosporaceae</taxon>
        <taxon>Cytospora</taxon>
    </lineage>
</organism>
<dbReference type="InterPro" id="IPR050641">
    <property type="entry name" value="RIFMO-like"/>
</dbReference>
<evidence type="ECO:0000259" key="5">
    <source>
        <dbReference type="Pfam" id="PF01494"/>
    </source>
</evidence>
<keyword evidence="7" id="KW-1185">Reference proteome</keyword>
<dbReference type="SUPFAM" id="SSF51905">
    <property type="entry name" value="FAD/NAD(P)-binding domain"/>
    <property type="match status" value="1"/>
</dbReference>
<dbReference type="AlphaFoldDB" id="A0A423VAW1"/>
<sequence length="613" mass="68836">MSSSSPPIHPVAIIGGGPIGLSASILLSLRKIPHLLFERHTGTSIHPKACGINQRTTEIFRQMGIYDQVRSIACPDDIKVRTAWYTSLGKDGVDGPGGDSQSAVDGREIWSRYAWGGGPDEAEYENHSPARYEIVPQIRLEPLLAERARELNPDVLRYGTEVTDLEERDGCVALKVLTRETGATEEVLARFVIAADGGRSITDKLGIKWLGERNILDMITLHLRAPIRARHPDPRNFITWFTHPDTGGSTRSGYLYQIGPWPFENPEDETKEEWVFAYAPNPNDTIQPDQAASLSRIRSTLKLGDLPIEIISTSHWNVNALSAERYRKGRVFLAGDAAHKIPPWGALGMNTGIQDVQNLVWKIEFGLNDEKKYNSLLESYDLERRPIGRRVGQSSLYNMRNHTLAMDAALGMSPERSAEENREAIMSYFNEAHADHKEKRRAVERASEVLDLEFKAPGAEVGWFYRGIGEATDEDHAPHLLEDDSLNTRVALPSTVPGHNLPHVWIYRDEYKQPLRDLLLLDKLLLIADDDPGWDMMESDLVDIQRVTTTGVCHGWAEPTQEWEGLLGDSEAVLVRPDGIIAWRGSWQDSLPQLWPIILERAFYIGNDVVVKE</sequence>
<dbReference type="Proteomes" id="UP000283895">
    <property type="component" value="Unassembled WGS sequence"/>
</dbReference>
<dbReference type="EMBL" id="LKEA01000084">
    <property type="protein sequence ID" value="ROV88050.1"/>
    <property type="molecule type" value="Genomic_DNA"/>
</dbReference>
<keyword evidence="4" id="KW-0812">Transmembrane</keyword>
<protein>
    <recommendedName>
        <fullName evidence="5">FAD-binding domain-containing protein</fullName>
    </recommendedName>
</protein>
<dbReference type="PRINTS" id="PR00420">
    <property type="entry name" value="RNGMNOXGNASE"/>
</dbReference>
<dbReference type="Gene3D" id="3.40.30.120">
    <property type="match status" value="1"/>
</dbReference>
<accession>A0A423VAW1</accession>
<dbReference type="PANTHER" id="PTHR43004:SF8">
    <property type="entry name" value="FAD-BINDING DOMAIN-CONTAINING PROTEIN-RELATED"/>
    <property type="match status" value="1"/>
</dbReference>
<dbReference type="InterPro" id="IPR002938">
    <property type="entry name" value="FAD-bd"/>
</dbReference>
<feature type="transmembrane region" description="Helical" evidence="4">
    <location>
        <begin position="12"/>
        <end position="29"/>
    </location>
</feature>
<evidence type="ECO:0000313" key="6">
    <source>
        <dbReference type="EMBL" id="ROV88050.1"/>
    </source>
</evidence>
<evidence type="ECO:0000256" key="3">
    <source>
        <dbReference type="ARBA" id="ARBA00023002"/>
    </source>
</evidence>
<dbReference type="Gene3D" id="3.50.50.60">
    <property type="entry name" value="FAD/NAD(P)-binding domain"/>
    <property type="match status" value="1"/>
</dbReference>
<proteinExistence type="predicted"/>
<evidence type="ECO:0000313" key="7">
    <source>
        <dbReference type="Proteomes" id="UP000283895"/>
    </source>
</evidence>
<keyword evidence="2" id="KW-0274">FAD</keyword>
<dbReference type="Pfam" id="PF01494">
    <property type="entry name" value="FAD_binding_3"/>
    <property type="match status" value="1"/>
</dbReference>
<keyword evidence="4" id="KW-1133">Transmembrane helix</keyword>
<evidence type="ECO:0000256" key="1">
    <source>
        <dbReference type="ARBA" id="ARBA00022630"/>
    </source>
</evidence>
<keyword evidence="3" id="KW-0560">Oxidoreductase</keyword>
<name>A0A423VAW1_9PEZI</name>
<comment type="caution">
    <text evidence="6">The sequence shown here is derived from an EMBL/GenBank/DDBJ whole genome shotgun (WGS) entry which is preliminary data.</text>
</comment>
<dbReference type="InterPro" id="IPR036188">
    <property type="entry name" value="FAD/NAD-bd_sf"/>
</dbReference>
<reference evidence="6 7" key="1">
    <citation type="submission" date="2015-09" db="EMBL/GenBank/DDBJ databases">
        <title>Host preference determinants of Valsa canker pathogens revealed by comparative genomics.</title>
        <authorList>
            <person name="Yin Z."/>
            <person name="Huang L."/>
        </authorList>
    </citation>
    <scope>NUCLEOTIDE SEQUENCE [LARGE SCALE GENOMIC DNA]</scope>
    <source>
        <strain evidence="6 7">03-1</strain>
    </source>
</reference>
<gene>
    <name evidence="6" type="ORF">VMCG_10398</name>
</gene>
<keyword evidence="4" id="KW-0472">Membrane</keyword>
<dbReference type="STRING" id="356882.A0A423VAW1"/>
<evidence type="ECO:0000256" key="2">
    <source>
        <dbReference type="ARBA" id="ARBA00022827"/>
    </source>
</evidence>
<dbReference type="Pfam" id="PF21274">
    <property type="entry name" value="Rng_hyd_C"/>
    <property type="match status" value="1"/>
</dbReference>